<evidence type="ECO:0000313" key="12">
    <source>
        <dbReference type="Proteomes" id="UP000182373"/>
    </source>
</evidence>
<keyword evidence="3 7" id="KW-0699">rRNA-binding</keyword>
<evidence type="ECO:0000256" key="8">
    <source>
        <dbReference type="RuleBase" id="RU003619"/>
    </source>
</evidence>
<comment type="function">
    <text evidence="7">One of the primary rRNA binding proteins, it binds directly to 16S rRNA where it nucleates assembly of the head domain of the 30S subunit. Is located at the subunit interface close to the decoding center, probably blocks exit of the E-site tRNA.</text>
</comment>
<evidence type="ECO:0000256" key="3">
    <source>
        <dbReference type="ARBA" id="ARBA00022730"/>
    </source>
</evidence>
<dbReference type="Proteomes" id="UP000182373">
    <property type="component" value="Chromosome"/>
</dbReference>
<dbReference type="PANTHER" id="PTHR11205">
    <property type="entry name" value="RIBOSOMAL PROTEIN S7"/>
    <property type="match status" value="1"/>
</dbReference>
<reference evidence="12" key="1">
    <citation type="submission" date="2016-11" db="EMBL/GenBank/DDBJ databases">
        <title>Comparative genomic and phenotypic analysis of Granulibacter bethesdensis clinical isolates from patients with chronic granulomatous disease.</title>
        <authorList>
            <person name="Zarember K.A."/>
            <person name="Porcella S.F."/>
            <person name="Chu J."/>
            <person name="Ding L."/>
            <person name="Dahlstrom E."/>
            <person name="Barbian K."/>
            <person name="Martens C."/>
            <person name="Sykora L."/>
            <person name="Kramer S."/>
            <person name="Pettinato A.M."/>
            <person name="Hong H."/>
            <person name="Wald G."/>
            <person name="Berg L.J."/>
            <person name="Rogge L.S."/>
            <person name="Greenberg D.E."/>
            <person name="Falcone E.L."/>
            <person name="Neves J.F."/>
            <person name="Simoes M.J."/>
            <person name="Casal M."/>
            <person name="Rodriguez-Lopez F.C."/>
            <person name="Zelazny A."/>
            <person name="Gallin J.I."/>
            <person name="Holland S.M."/>
        </authorList>
    </citation>
    <scope>NUCLEOTIDE SEQUENCE [LARGE SCALE GENOMIC DNA]</scope>
    <source>
        <strain evidence="12">NIH9.1</strain>
    </source>
</reference>
<evidence type="ECO:0000256" key="1">
    <source>
        <dbReference type="ARBA" id="ARBA00007151"/>
    </source>
</evidence>
<proteinExistence type="inferred from homology"/>
<dbReference type="FunFam" id="1.10.455.10:FF:000001">
    <property type="entry name" value="30S ribosomal protein S7"/>
    <property type="match status" value="1"/>
</dbReference>
<dbReference type="PROSITE" id="PS00052">
    <property type="entry name" value="RIBOSOMAL_S7"/>
    <property type="match status" value="1"/>
</dbReference>
<dbReference type="GO" id="GO:0006412">
    <property type="term" value="P:translation"/>
    <property type="evidence" value="ECO:0007669"/>
    <property type="project" value="UniProtKB-UniRule"/>
</dbReference>
<dbReference type="GO" id="GO:0019843">
    <property type="term" value="F:rRNA binding"/>
    <property type="evidence" value="ECO:0007669"/>
    <property type="project" value="UniProtKB-UniRule"/>
</dbReference>
<dbReference type="GO" id="GO:0000049">
    <property type="term" value="F:tRNA binding"/>
    <property type="evidence" value="ECO:0007669"/>
    <property type="project" value="UniProtKB-UniRule"/>
</dbReference>
<comment type="similarity">
    <text evidence="1 7 8">Belongs to the universal ribosomal protein uS7 family.</text>
</comment>
<keyword evidence="2 7" id="KW-0820">tRNA-binding</keyword>
<keyword evidence="4 7" id="KW-0694">RNA-binding</keyword>
<dbReference type="Gene3D" id="1.10.455.10">
    <property type="entry name" value="Ribosomal protein S7 domain"/>
    <property type="match status" value="1"/>
</dbReference>
<dbReference type="InterPro" id="IPR000235">
    <property type="entry name" value="Ribosomal_uS7"/>
</dbReference>
<comment type="subunit">
    <text evidence="7">Part of the 30S ribosomal subunit. Contacts proteins S9 and S11.</text>
</comment>
<feature type="domain" description="Small ribosomal subunit protein uS7" evidence="10">
    <location>
        <begin position="29"/>
        <end position="178"/>
    </location>
</feature>
<accession>A0AAC9P7U9</accession>
<evidence type="ECO:0000259" key="10">
    <source>
        <dbReference type="Pfam" id="PF00177"/>
    </source>
</evidence>
<keyword evidence="5 7" id="KW-0689">Ribosomal protein</keyword>
<dbReference type="GO" id="GO:0003735">
    <property type="term" value="F:structural constituent of ribosome"/>
    <property type="evidence" value="ECO:0007669"/>
    <property type="project" value="InterPro"/>
</dbReference>
<dbReference type="HAMAP" id="MF_00480_B">
    <property type="entry name" value="Ribosomal_uS7_B"/>
    <property type="match status" value="1"/>
</dbReference>
<evidence type="ECO:0000256" key="7">
    <source>
        <dbReference type="HAMAP-Rule" id="MF_00480"/>
    </source>
</evidence>
<evidence type="ECO:0000256" key="2">
    <source>
        <dbReference type="ARBA" id="ARBA00022555"/>
    </source>
</evidence>
<dbReference type="PIRSF" id="PIRSF002122">
    <property type="entry name" value="RPS7p_RPS7a_RPS5e_RPS7o"/>
    <property type="match status" value="1"/>
</dbReference>
<dbReference type="Pfam" id="PF00177">
    <property type="entry name" value="Ribosomal_S7"/>
    <property type="match status" value="1"/>
</dbReference>
<dbReference type="EMBL" id="CP018191">
    <property type="protein sequence ID" value="APH53793.1"/>
    <property type="molecule type" value="Genomic_DNA"/>
</dbReference>
<evidence type="ECO:0000256" key="9">
    <source>
        <dbReference type="SAM" id="MobiDB-lite"/>
    </source>
</evidence>
<protein>
    <recommendedName>
        <fullName evidence="7">Small ribosomal subunit protein uS7</fullName>
    </recommendedName>
</protein>
<evidence type="ECO:0000256" key="5">
    <source>
        <dbReference type="ARBA" id="ARBA00022980"/>
    </source>
</evidence>
<evidence type="ECO:0000256" key="4">
    <source>
        <dbReference type="ARBA" id="ARBA00022884"/>
    </source>
</evidence>
<gene>
    <name evidence="7" type="primary">rpsG</name>
    <name evidence="11" type="ORF">GbCGDNIH9_0551</name>
</gene>
<dbReference type="InterPro" id="IPR020606">
    <property type="entry name" value="Ribosomal_uS7_CS"/>
</dbReference>
<dbReference type="InterPro" id="IPR036823">
    <property type="entry name" value="Ribosomal_uS7_dom_sf"/>
</dbReference>
<sequence length="185" mass="21167">MTRRVLRSGVSAVRSTARSVRSKERADMSRRRRAVKREILPDPKFGDVVITRFMNALMYDGKKSVAEGIVYGALDVLKKRGGNQADPVRMFHEALDNVKPAVEVRSRRVGGATYQVPVEVRADRRQALAIRWIIDASRKRGEHTMEERLSNELLDAVHNRGSAVKKREDTHRMAEANKAFSHYRW</sequence>
<dbReference type="InterPro" id="IPR023798">
    <property type="entry name" value="Ribosomal_uS7_dom"/>
</dbReference>
<feature type="region of interest" description="Disordered" evidence="9">
    <location>
        <begin position="12"/>
        <end position="31"/>
    </location>
</feature>
<dbReference type="NCBIfam" id="TIGR01029">
    <property type="entry name" value="rpsG_bact"/>
    <property type="match status" value="1"/>
</dbReference>
<dbReference type="AlphaFoldDB" id="A0AAC9P7U9"/>
<dbReference type="SUPFAM" id="SSF47973">
    <property type="entry name" value="Ribosomal protein S7"/>
    <property type="match status" value="1"/>
</dbReference>
<organism evidence="11 12">
    <name type="scientific">Granulibacter bethesdensis</name>
    <dbReference type="NCBI Taxonomy" id="364410"/>
    <lineage>
        <taxon>Bacteria</taxon>
        <taxon>Pseudomonadati</taxon>
        <taxon>Pseudomonadota</taxon>
        <taxon>Alphaproteobacteria</taxon>
        <taxon>Acetobacterales</taxon>
        <taxon>Acetobacteraceae</taxon>
        <taxon>Granulibacter</taxon>
    </lineage>
</organism>
<dbReference type="GO" id="GO:0015935">
    <property type="term" value="C:small ribosomal subunit"/>
    <property type="evidence" value="ECO:0007669"/>
    <property type="project" value="InterPro"/>
</dbReference>
<dbReference type="InterPro" id="IPR005717">
    <property type="entry name" value="Ribosomal_uS7_bac/org-type"/>
</dbReference>
<dbReference type="CDD" id="cd14869">
    <property type="entry name" value="uS7_Bacteria"/>
    <property type="match status" value="1"/>
</dbReference>
<evidence type="ECO:0000313" key="11">
    <source>
        <dbReference type="EMBL" id="APH53793.1"/>
    </source>
</evidence>
<keyword evidence="6 7" id="KW-0687">Ribonucleoprotein</keyword>
<evidence type="ECO:0000256" key="6">
    <source>
        <dbReference type="ARBA" id="ARBA00023274"/>
    </source>
</evidence>
<name>A0AAC9P7U9_9PROT</name>